<evidence type="ECO:0000313" key="2">
    <source>
        <dbReference type="Proteomes" id="UP000681720"/>
    </source>
</evidence>
<accession>A0A8S2N547</accession>
<dbReference type="AlphaFoldDB" id="A0A8S2N547"/>
<gene>
    <name evidence="1" type="ORF">GIL414_LOCUS11176</name>
</gene>
<sequence length="52" mass="5803">MSVSIRTVGLTMTSFENVTIPSRDIQYIIDIERLEKAVSAISSGLKCETRQN</sequence>
<protein>
    <submittedName>
        <fullName evidence="1">Uncharacterized protein</fullName>
    </submittedName>
</protein>
<dbReference type="Proteomes" id="UP000681720">
    <property type="component" value="Unassembled WGS sequence"/>
</dbReference>
<proteinExistence type="predicted"/>
<evidence type="ECO:0000313" key="1">
    <source>
        <dbReference type="EMBL" id="CAF3990355.1"/>
    </source>
</evidence>
<organism evidence="1 2">
    <name type="scientific">Rotaria magnacalcarata</name>
    <dbReference type="NCBI Taxonomy" id="392030"/>
    <lineage>
        <taxon>Eukaryota</taxon>
        <taxon>Metazoa</taxon>
        <taxon>Spiralia</taxon>
        <taxon>Gnathifera</taxon>
        <taxon>Rotifera</taxon>
        <taxon>Eurotatoria</taxon>
        <taxon>Bdelloidea</taxon>
        <taxon>Philodinida</taxon>
        <taxon>Philodinidae</taxon>
        <taxon>Rotaria</taxon>
    </lineage>
</organism>
<feature type="non-terminal residue" evidence="1">
    <location>
        <position position="52"/>
    </location>
</feature>
<dbReference type="EMBL" id="CAJOBJ010004140">
    <property type="protein sequence ID" value="CAF3990355.1"/>
    <property type="molecule type" value="Genomic_DNA"/>
</dbReference>
<name>A0A8S2N547_9BILA</name>
<comment type="caution">
    <text evidence="1">The sequence shown here is derived from an EMBL/GenBank/DDBJ whole genome shotgun (WGS) entry which is preliminary data.</text>
</comment>
<reference evidence="1" key="1">
    <citation type="submission" date="2021-02" db="EMBL/GenBank/DDBJ databases">
        <authorList>
            <person name="Nowell W R."/>
        </authorList>
    </citation>
    <scope>NUCLEOTIDE SEQUENCE</scope>
</reference>